<comment type="similarity">
    <text evidence="1 3">Belongs to the short-chain dehydrogenases/reductases (SDR) family.</text>
</comment>
<dbReference type="InterPro" id="IPR020904">
    <property type="entry name" value="Sc_DH/Rdtase_CS"/>
</dbReference>
<accession>A0A1Y5RJH8</accession>
<dbReference type="PROSITE" id="PS00061">
    <property type="entry name" value="ADH_SHORT"/>
    <property type="match status" value="1"/>
</dbReference>
<evidence type="ECO:0000256" key="3">
    <source>
        <dbReference type="RuleBase" id="RU000363"/>
    </source>
</evidence>
<name>A0A1Y5RJH8_9RHOB</name>
<dbReference type="Proteomes" id="UP000193862">
    <property type="component" value="Unassembled WGS sequence"/>
</dbReference>
<evidence type="ECO:0000256" key="1">
    <source>
        <dbReference type="ARBA" id="ARBA00006484"/>
    </source>
</evidence>
<reference evidence="4 5" key="1">
    <citation type="submission" date="2017-03" db="EMBL/GenBank/DDBJ databases">
        <authorList>
            <person name="Afonso C.L."/>
            <person name="Miller P.J."/>
            <person name="Scott M.A."/>
            <person name="Spackman E."/>
            <person name="Goraichik I."/>
            <person name="Dimitrov K.M."/>
            <person name="Suarez D.L."/>
            <person name="Swayne D.E."/>
        </authorList>
    </citation>
    <scope>NUCLEOTIDE SEQUENCE [LARGE SCALE GENOMIC DNA]</scope>
    <source>
        <strain evidence="4 5">CECT 8620</strain>
    </source>
</reference>
<organism evidence="4 5">
    <name type="scientific">Aquimixticola soesokkakensis</name>
    <dbReference type="NCBI Taxonomy" id="1519096"/>
    <lineage>
        <taxon>Bacteria</taxon>
        <taxon>Pseudomonadati</taxon>
        <taxon>Pseudomonadota</taxon>
        <taxon>Alphaproteobacteria</taxon>
        <taxon>Rhodobacterales</taxon>
        <taxon>Paracoccaceae</taxon>
        <taxon>Aquimixticola</taxon>
    </lineage>
</organism>
<dbReference type="EMBL" id="FWFS01000001">
    <property type="protein sequence ID" value="SLN18795.1"/>
    <property type="molecule type" value="Genomic_DNA"/>
</dbReference>
<dbReference type="SUPFAM" id="SSF51735">
    <property type="entry name" value="NAD(P)-binding Rossmann-fold domains"/>
    <property type="match status" value="1"/>
</dbReference>
<dbReference type="PRINTS" id="PR00080">
    <property type="entry name" value="SDRFAMILY"/>
</dbReference>
<sequence>MQRSILITGCSSGIGKDAALTLHKQGWRVFATCRAQADCEALRALGLESLVLDYESGASIDAAVDAVLQRTGGTLDALFNNGAYAIPAAVEDLPTDALRANFEANFFGWHSLTRRVIPVMRAQGHGRIIQCSSVLGLVALPWRGSYNATKFALEGLTDTLRCEMRGTGIHVSTIEPGPIRTDFRINARKMFERWIDWQASPRADQYRDSLMKRLYAQAPAPDRFELGPEAVTAKLLHALDHPRPRPHYYVTTATYIAGIARRLLPARAIDALMGRI</sequence>
<dbReference type="CDD" id="cd05374">
    <property type="entry name" value="17beta-HSD-like_SDR_c"/>
    <property type="match status" value="1"/>
</dbReference>
<gene>
    <name evidence="4" type="primary">sadH</name>
    <name evidence="4" type="ORF">AQS8620_00409</name>
</gene>
<dbReference type="InterPro" id="IPR036291">
    <property type="entry name" value="NAD(P)-bd_dom_sf"/>
</dbReference>
<dbReference type="InterPro" id="IPR002347">
    <property type="entry name" value="SDR_fam"/>
</dbReference>
<dbReference type="OrthoDB" id="9793825at2"/>
<protein>
    <submittedName>
        <fullName evidence="4">Putative oxidoreductase SadH</fullName>
        <ecNumber evidence="4">1.-.-.-</ecNumber>
    </submittedName>
</protein>
<dbReference type="GO" id="GO:0016491">
    <property type="term" value="F:oxidoreductase activity"/>
    <property type="evidence" value="ECO:0007669"/>
    <property type="project" value="UniProtKB-KW"/>
</dbReference>
<dbReference type="AlphaFoldDB" id="A0A1Y5RJH8"/>
<dbReference type="RefSeq" id="WP_085835136.1">
    <property type="nucleotide sequence ID" value="NZ_FWFS01000001.1"/>
</dbReference>
<dbReference type="PRINTS" id="PR00081">
    <property type="entry name" value="GDHRDH"/>
</dbReference>
<dbReference type="Gene3D" id="3.40.50.720">
    <property type="entry name" value="NAD(P)-binding Rossmann-like Domain"/>
    <property type="match status" value="1"/>
</dbReference>
<dbReference type="EC" id="1.-.-.-" evidence="4"/>
<keyword evidence="2 4" id="KW-0560">Oxidoreductase</keyword>
<dbReference type="PANTHER" id="PTHR44169">
    <property type="entry name" value="NADPH-DEPENDENT 1-ACYLDIHYDROXYACETONE PHOSPHATE REDUCTASE"/>
    <property type="match status" value="1"/>
</dbReference>
<dbReference type="PANTHER" id="PTHR44169:SF6">
    <property type="entry name" value="NADPH-DEPENDENT 1-ACYLDIHYDROXYACETONE PHOSPHATE REDUCTASE"/>
    <property type="match status" value="1"/>
</dbReference>
<evidence type="ECO:0000313" key="5">
    <source>
        <dbReference type="Proteomes" id="UP000193862"/>
    </source>
</evidence>
<proteinExistence type="inferred from homology"/>
<dbReference type="Pfam" id="PF00106">
    <property type="entry name" value="adh_short"/>
    <property type="match status" value="1"/>
</dbReference>
<evidence type="ECO:0000256" key="2">
    <source>
        <dbReference type="ARBA" id="ARBA00023002"/>
    </source>
</evidence>
<keyword evidence="5" id="KW-1185">Reference proteome</keyword>
<evidence type="ECO:0000313" key="4">
    <source>
        <dbReference type="EMBL" id="SLN18795.1"/>
    </source>
</evidence>